<protein>
    <recommendedName>
        <fullName evidence="10">Transcription factor CBF/NF-Y/archaeal histone domain-containing protein</fullName>
    </recommendedName>
</protein>
<evidence type="ECO:0008006" key="10">
    <source>
        <dbReference type="Google" id="ProtNLM"/>
    </source>
</evidence>
<dbReference type="PANTHER" id="PTHR34832:SF1">
    <property type="entry name" value="CENTROMERE PROTEIN W"/>
    <property type="match status" value="1"/>
</dbReference>
<keyword evidence="3" id="KW-0158">Chromosome</keyword>
<dbReference type="OrthoDB" id="2543597at2759"/>
<keyword evidence="9" id="KW-1185">Reference proteome</keyword>
<keyword evidence="5" id="KW-0539">Nucleus</keyword>
<dbReference type="Proteomes" id="UP000007799">
    <property type="component" value="Unassembled WGS sequence"/>
</dbReference>
<dbReference type="Gene3D" id="1.10.20.10">
    <property type="entry name" value="Histone, subunit A"/>
    <property type="match status" value="1"/>
</dbReference>
<keyword evidence="4" id="KW-0995">Kinetochore</keyword>
<dbReference type="InterPro" id="IPR009072">
    <property type="entry name" value="Histone-fold"/>
</dbReference>
<dbReference type="GO" id="GO:0005654">
    <property type="term" value="C:nucleoplasm"/>
    <property type="evidence" value="ECO:0007669"/>
    <property type="project" value="TreeGrafter"/>
</dbReference>
<comment type="subcellular location">
    <subcellularLocation>
        <location evidence="2">Chromosome</location>
        <location evidence="2">Centromere</location>
        <location evidence="2">Kinetochore</location>
    </subcellularLocation>
    <subcellularLocation>
        <location evidence="1">Nucleus</location>
    </subcellularLocation>
</comment>
<dbReference type="SUPFAM" id="SSF47113">
    <property type="entry name" value="Histone-fold"/>
    <property type="match status" value="1"/>
</dbReference>
<evidence type="ECO:0000256" key="6">
    <source>
        <dbReference type="ARBA" id="ARBA00023328"/>
    </source>
</evidence>
<evidence type="ECO:0000256" key="2">
    <source>
        <dbReference type="ARBA" id="ARBA00004629"/>
    </source>
</evidence>
<dbReference type="GO" id="GO:0003677">
    <property type="term" value="F:DNA binding"/>
    <property type="evidence" value="ECO:0007669"/>
    <property type="project" value="InterPro"/>
</dbReference>
<dbReference type="GeneID" id="16072379"/>
<dbReference type="GO" id="GO:0046982">
    <property type="term" value="F:protein heterodimerization activity"/>
    <property type="evidence" value="ECO:0007669"/>
    <property type="project" value="InterPro"/>
</dbReference>
<keyword evidence="6" id="KW-0137">Centromere</keyword>
<sequence>MSLKKVSLAKLKKTLRGPQDPFRVEKNVETLVYLECIVYLRELAKQATVEAQRSRMKTIQSAHIAKAAKAIEAKLSVD</sequence>
<dbReference type="GO" id="GO:0007059">
    <property type="term" value="P:chromosome segregation"/>
    <property type="evidence" value="ECO:0007669"/>
    <property type="project" value="TreeGrafter"/>
</dbReference>
<accession>F2UFT4</accession>
<dbReference type="PANTHER" id="PTHR34832">
    <property type="entry name" value="CENTROMERE PROTEIN W"/>
    <property type="match status" value="1"/>
</dbReference>
<dbReference type="Pfam" id="PF15510">
    <property type="entry name" value="CENP-W"/>
    <property type="match status" value="1"/>
</dbReference>
<proteinExistence type="inferred from homology"/>
<dbReference type="InterPro" id="IPR028847">
    <property type="entry name" value="CENP-W"/>
</dbReference>
<evidence type="ECO:0000256" key="3">
    <source>
        <dbReference type="ARBA" id="ARBA00022454"/>
    </source>
</evidence>
<dbReference type="FunCoup" id="F2UFT4">
    <property type="interactions" value="148"/>
</dbReference>
<evidence type="ECO:0000256" key="4">
    <source>
        <dbReference type="ARBA" id="ARBA00022838"/>
    </source>
</evidence>
<evidence type="ECO:0000256" key="1">
    <source>
        <dbReference type="ARBA" id="ARBA00004123"/>
    </source>
</evidence>
<name>F2UFT4_SALR5</name>
<evidence type="ECO:0000256" key="7">
    <source>
        <dbReference type="ARBA" id="ARBA00038432"/>
    </source>
</evidence>
<evidence type="ECO:0000313" key="8">
    <source>
        <dbReference type="EMBL" id="EGD75362.1"/>
    </source>
</evidence>
<evidence type="ECO:0000313" key="9">
    <source>
        <dbReference type="Proteomes" id="UP000007799"/>
    </source>
</evidence>
<reference evidence="8" key="1">
    <citation type="submission" date="2009-08" db="EMBL/GenBank/DDBJ databases">
        <title>Annotation of Salpingoeca rosetta.</title>
        <authorList>
            <consortium name="The Broad Institute Genome Sequencing Platform"/>
            <person name="Russ C."/>
            <person name="Cuomo C."/>
            <person name="Burger G."/>
            <person name="Gray M.W."/>
            <person name="Holland P.W.H."/>
            <person name="King N."/>
            <person name="Lang F.B.F."/>
            <person name="Roger A.J."/>
            <person name="Ruiz-Trillo I."/>
            <person name="Young S.K."/>
            <person name="Zeng Q."/>
            <person name="Gargeya S."/>
            <person name="Alvarado L."/>
            <person name="Berlin A."/>
            <person name="Chapman S.B."/>
            <person name="Chen Z."/>
            <person name="Freedman E."/>
            <person name="Gellesch M."/>
            <person name="Goldberg J."/>
            <person name="Griggs A."/>
            <person name="Gujja S."/>
            <person name="Heilman E."/>
            <person name="Heiman D."/>
            <person name="Howarth C."/>
            <person name="Mehta T."/>
            <person name="Neiman D."/>
            <person name="Pearson M."/>
            <person name="Roberts A."/>
            <person name="Saif S."/>
            <person name="Shea T."/>
            <person name="Shenoy N."/>
            <person name="Sisk P."/>
            <person name="Stolte C."/>
            <person name="Sykes S."/>
            <person name="White J."/>
            <person name="Yandava C."/>
            <person name="Haas B."/>
            <person name="Nusbaum C."/>
            <person name="Birren B."/>
        </authorList>
    </citation>
    <scope>NUCLEOTIDE SEQUENCE [LARGE SCALE GENOMIC DNA]</scope>
    <source>
        <strain evidence="8">ATCC 50818</strain>
    </source>
</reference>
<evidence type="ECO:0000256" key="5">
    <source>
        <dbReference type="ARBA" id="ARBA00023242"/>
    </source>
</evidence>
<dbReference type="RefSeq" id="XP_004991819.1">
    <property type="nucleotide sequence ID" value="XM_004991762.1"/>
</dbReference>
<dbReference type="GO" id="GO:0051382">
    <property type="term" value="P:kinetochore assembly"/>
    <property type="evidence" value="ECO:0007669"/>
    <property type="project" value="InterPro"/>
</dbReference>
<dbReference type="GO" id="GO:0000776">
    <property type="term" value="C:kinetochore"/>
    <property type="evidence" value="ECO:0007669"/>
    <property type="project" value="UniProtKB-KW"/>
</dbReference>
<dbReference type="InParanoid" id="F2UFT4"/>
<dbReference type="InterPro" id="IPR052484">
    <property type="entry name" value="CENP-W/WIP1"/>
</dbReference>
<dbReference type="EMBL" id="GL832972">
    <property type="protein sequence ID" value="EGD75362.1"/>
    <property type="molecule type" value="Genomic_DNA"/>
</dbReference>
<comment type="similarity">
    <text evidence="7">Belongs to the CENP-W/WIP1 family.</text>
</comment>
<dbReference type="AlphaFoldDB" id="F2UFT4"/>
<gene>
    <name evidence="8" type="ORF">PTSG_06439</name>
</gene>
<dbReference type="GO" id="GO:0000278">
    <property type="term" value="P:mitotic cell cycle"/>
    <property type="evidence" value="ECO:0007669"/>
    <property type="project" value="InterPro"/>
</dbReference>
<dbReference type="KEGG" id="sre:PTSG_06439"/>
<organism evidence="9">
    <name type="scientific">Salpingoeca rosetta (strain ATCC 50818 / BSB-021)</name>
    <dbReference type="NCBI Taxonomy" id="946362"/>
    <lineage>
        <taxon>Eukaryota</taxon>
        <taxon>Choanoflagellata</taxon>
        <taxon>Craspedida</taxon>
        <taxon>Salpingoecidae</taxon>
        <taxon>Salpingoeca</taxon>
    </lineage>
</organism>